<protein>
    <submittedName>
        <fullName evidence="2">Uncharacterized protein</fullName>
    </submittedName>
</protein>
<dbReference type="Pfam" id="PF02536">
    <property type="entry name" value="mTERF"/>
    <property type="match status" value="1"/>
</dbReference>
<dbReference type="InterPro" id="IPR038538">
    <property type="entry name" value="MTERF_sf"/>
</dbReference>
<dbReference type="Proteomes" id="UP000824074">
    <property type="component" value="Unassembled WGS sequence"/>
</dbReference>
<evidence type="ECO:0000313" key="3">
    <source>
        <dbReference type="Proteomes" id="UP000824074"/>
    </source>
</evidence>
<keyword evidence="1" id="KW-0809">Transit peptide</keyword>
<proteinExistence type="predicted"/>
<gene>
    <name evidence="2" type="ORF">IAB68_05310</name>
</gene>
<dbReference type="InterPro" id="IPR003690">
    <property type="entry name" value="MTERF"/>
</dbReference>
<dbReference type="Gene3D" id="1.25.70.10">
    <property type="entry name" value="Transcription termination factor 3, mitochondrial"/>
    <property type="match status" value="1"/>
</dbReference>
<dbReference type="GO" id="GO:0003676">
    <property type="term" value="F:nucleic acid binding"/>
    <property type="evidence" value="ECO:0007669"/>
    <property type="project" value="InterPro"/>
</dbReference>
<accession>A0A9D1IRB3</accession>
<organism evidence="2 3">
    <name type="scientific">Candidatus Aphodocola excrementigallinarum</name>
    <dbReference type="NCBI Taxonomy" id="2840670"/>
    <lineage>
        <taxon>Bacteria</taxon>
        <taxon>Bacillati</taxon>
        <taxon>Bacillota</taxon>
        <taxon>Bacilli</taxon>
        <taxon>Candidatus Aphodocola</taxon>
    </lineage>
</organism>
<dbReference type="AlphaFoldDB" id="A0A9D1IRB3"/>
<reference evidence="2" key="2">
    <citation type="journal article" date="2021" name="PeerJ">
        <title>Extensive microbial diversity within the chicken gut microbiome revealed by metagenomics and culture.</title>
        <authorList>
            <person name="Gilroy R."/>
            <person name="Ravi A."/>
            <person name="Getino M."/>
            <person name="Pursley I."/>
            <person name="Horton D.L."/>
            <person name="Alikhan N.F."/>
            <person name="Baker D."/>
            <person name="Gharbi K."/>
            <person name="Hall N."/>
            <person name="Watson M."/>
            <person name="Adriaenssens E.M."/>
            <person name="Foster-Nyarko E."/>
            <person name="Jarju S."/>
            <person name="Secka A."/>
            <person name="Antonio M."/>
            <person name="Oren A."/>
            <person name="Chaudhuri R.R."/>
            <person name="La Ragione R."/>
            <person name="Hildebrand F."/>
            <person name="Pallen M.J."/>
        </authorList>
    </citation>
    <scope>NUCLEOTIDE SEQUENCE</scope>
    <source>
        <strain evidence="2">CHK193-30670</strain>
    </source>
</reference>
<evidence type="ECO:0000256" key="1">
    <source>
        <dbReference type="ARBA" id="ARBA00022946"/>
    </source>
</evidence>
<comment type="caution">
    <text evidence="2">The sequence shown here is derived from an EMBL/GenBank/DDBJ whole genome shotgun (WGS) entry which is preliminary data.</text>
</comment>
<sequence length="127" mass="14935">MVDFLLELGIDVKDINNIIEMNKNLVDYEDYKKNVEVLKMIGCDDKEIRNIIISNPNFIIRNNGDVVKLIKVFNNYSFTDLDMLFDSNPYLLNLDDFELIDFFDKKEKEGLSKQEIIDLVETEFDVI</sequence>
<name>A0A9D1IRB3_9FIRM</name>
<dbReference type="EMBL" id="DVMT01000053">
    <property type="protein sequence ID" value="HIU40699.1"/>
    <property type="molecule type" value="Genomic_DNA"/>
</dbReference>
<reference evidence="2" key="1">
    <citation type="submission" date="2020-10" db="EMBL/GenBank/DDBJ databases">
        <authorList>
            <person name="Gilroy R."/>
        </authorList>
    </citation>
    <scope>NUCLEOTIDE SEQUENCE</scope>
    <source>
        <strain evidence="2">CHK193-30670</strain>
    </source>
</reference>
<evidence type="ECO:0000313" key="2">
    <source>
        <dbReference type="EMBL" id="HIU40699.1"/>
    </source>
</evidence>